<reference evidence="16" key="2">
    <citation type="submission" date="2020-11" db="EMBL/GenBank/DDBJ databases">
        <authorList>
            <person name="McCartney M.A."/>
            <person name="Auch B."/>
            <person name="Kono T."/>
            <person name="Mallez S."/>
            <person name="Becker A."/>
            <person name="Gohl D.M."/>
            <person name="Silverstein K.A.T."/>
            <person name="Koren S."/>
            <person name="Bechman K.B."/>
            <person name="Herman A."/>
            <person name="Abrahante J.E."/>
            <person name="Garbe J."/>
        </authorList>
    </citation>
    <scope>NUCLEOTIDE SEQUENCE</scope>
    <source>
        <strain evidence="16">Duluth1</strain>
        <tissue evidence="16">Whole animal</tissue>
    </source>
</reference>
<gene>
    <name evidence="16" type="ORF">DPMN_046676</name>
</gene>
<feature type="domain" description="BTB" evidence="15">
    <location>
        <begin position="12"/>
        <end position="112"/>
    </location>
</feature>
<accession>A0A9D4D8G6</accession>
<dbReference type="AlphaFoldDB" id="A0A9D4D8G6"/>
<dbReference type="InterPro" id="IPR027359">
    <property type="entry name" value="Volt_channel_dom_sf"/>
</dbReference>
<evidence type="ECO:0000259" key="15">
    <source>
        <dbReference type="SMART" id="SM00225"/>
    </source>
</evidence>
<name>A0A9D4D8G6_DREPO</name>
<keyword evidence="5" id="KW-0631">Potassium channel</keyword>
<feature type="transmembrane region" description="Helical" evidence="14">
    <location>
        <begin position="328"/>
        <end position="348"/>
    </location>
</feature>
<protein>
    <recommendedName>
        <fullName evidence="15">BTB domain-containing protein</fullName>
    </recommendedName>
</protein>
<keyword evidence="3" id="KW-0633">Potassium transport</keyword>
<dbReference type="InterPro" id="IPR003968">
    <property type="entry name" value="K_chnl_volt-dep_Kv"/>
</dbReference>
<feature type="transmembrane region" description="Helical" evidence="14">
    <location>
        <begin position="391"/>
        <end position="419"/>
    </location>
</feature>
<feature type="region of interest" description="Disordered" evidence="13">
    <location>
        <begin position="639"/>
        <end position="673"/>
    </location>
</feature>
<dbReference type="GO" id="GO:0051260">
    <property type="term" value="P:protein homooligomerization"/>
    <property type="evidence" value="ECO:0007669"/>
    <property type="project" value="InterPro"/>
</dbReference>
<dbReference type="InterPro" id="IPR005821">
    <property type="entry name" value="Ion_trans_dom"/>
</dbReference>
<dbReference type="GO" id="GO:0045211">
    <property type="term" value="C:postsynaptic membrane"/>
    <property type="evidence" value="ECO:0007669"/>
    <property type="project" value="TreeGrafter"/>
</dbReference>
<dbReference type="GO" id="GO:0032809">
    <property type="term" value="C:neuronal cell body membrane"/>
    <property type="evidence" value="ECO:0007669"/>
    <property type="project" value="TreeGrafter"/>
</dbReference>
<proteinExistence type="inferred from homology"/>
<dbReference type="GO" id="GO:0042734">
    <property type="term" value="C:presynaptic membrane"/>
    <property type="evidence" value="ECO:0007669"/>
    <property type="project" value="TreeGrafter"/>
</dbReference>
<keyword evidence="17" id="KW-1185">Reference proteome</keyword>
<evidence type="ECO:0000256" key="5">
    <source>
        <dbReference type="ARBA" id="ARBA00022826"/>
    </source>
</evidence>
<comment type="caution">
    <text evidence="16">The sequence shown here is derived from an EMBL/GenBank/DDBJ whole genome shotgun (WGS) entry which is preliminary data.</text>
</comment>
<dbReference type="Pfam" id="PF00520">
    <property type="entry name" value="Ion_trans"/>
    <property type="match status" value="1"/>
</dbReference>
<feature type="transmembrane region" description="Helical" evidence="14">
    <location>
        <begin position="174"/>
        <end position="195"/>
    </location>
</feature>
<evidence type="ECO:0000256" key="7">
    <source>
        <dbReference type="ARBA" id="ARBA00022958"/>
    </source>
</evidence>
<dbReference type="Gene3D" id="1.10.287.70">
    <property type="match status" value="1"/>
</dbReference>
<sequence>MNSMSNQQDADNRVIVNVGGIRHETYKATLKKIPATRLSRLTEALANYDPVLNEYFFDRHPGVFAQILNYYRSGKLHYPTDVCGPLFEEELEFWGLDSNQVEPCCWMTYTTHRDTQDVLGILDRLDLDTDKPTDDDIMKKFGLEDQYRTGDLNFWQRIKPKIWALFDEPYSSNYAKVMGVVSVFFIVVSILSFCLKTHPDMRVPIISNLTTNFTRGNISWRLEKSKTEPHESFFYIECVSNAWFTFEIIIRFVVAPGKLDFLKAPVNIIDMVATLSFYLDFLLTELQQESDILEFFSIIRIMRLYKLTRHFAGLKILIHTFKASAKELVLLIFFLVLGIVVFAALIYYAERIQYNPNNDFESIPVGLWWAIVTMTTVGYGDMTPKTYVGMFVGSFCALTGVLTIALPVPVIVSNFALFYSHTQARSKLPKKRRRILPVESNRGPKAPQGVGGHPGTGPQNRRMNAIKHSPHPGALDDKIGRMGPLHYPSAVGRAGEESTPMLTMNHADESPMTFPQHSKLLTEIGKNSPRVVEISASPGSPLKVTDIPGPGERHLLSKSNPNISADGKPFNHTGRKSFPNQDPSTAALAAMIRAPAGGNSIHALNSTTISPSLSSTQPNSNSHSDIVKLNDVIIREGSNSMKSTNSLNADRPSANQSPTSSSHASNNLVAVST</sequence>
<dbReference type="PRINTS" id="PR01491">
    <property type="entry name" value="KVCHANNEL"/>
</dbReference>
<dbReference type="SUPFAM" id="SSF81324">
    <property type="entry name" value="Voltage-gated potassium channels"/>
    <property type="match status" value="1"/>
</dbReference>
<dbReference type="PRINTS" id="PR00169">
    <property type="entry name" value="KCHANNEL"/>
</dbReference>
<evidence type="ECO:0000256" key="14">
    <source>
        <dbReference type="SAM" id="Phobius"/>
    </source>
</evidence>
<dbReference type="InterPro" id="IPR003974">
    <property type="entry name" value="K_chnl_volt-dep_Kv3"/>
</dbReference>
<dbReference type="InterPro" id="IPR003131">
    <property type="entry name" value="T1-type_BTB"/>
</dbReference>
<dbReference type="GO" id="GO:0043679">
    <property type="term" value="C:axon terminus"/>
    <property type="evidence" value="ECO:0007669"/>
    <property type="project" value="TreeGrafter"/>
</dbReference>
<evidence type="ECO:0000256" key="12">
    <source>
        <dbReference type="ARBA" id="ARBA00061303"/>
    </source>
</evidence>
<keyword evidence="10 14" id="KW-0472">Membrane</keyword>
<feature type="transmembrane region" description="Helical" evidence="14">
    <location>
        <begin position="360"/>
        <end position="379"/>
    </location>
</feature>
<evidence type="ECO:0000256" key="1">
    <source>
        <dbReference type="ARBA" id="ARBA00004141"/>
    </source>
</evidence>
<dbReference type="Gene3D" id="1.20.120.350">
    <property type="entry name" value="Voltage-gated potassium channels. Chain C"/>
    <property type="match status" value="1"/>
</dbReference>
<dbReference type="InterPro" id="IPR011333">
    <property type="entry name" value="SKP1/BTB/POZ_sf"/>
</dbReference>
<reference evidence="16" key="1">
    <citation type="journal article" date="2019" name="bioRxiv">
        <title>The Genome of the Zebra Mussel, Dreissena polymorpha: A Resource for Invasive Species Research.</title>
        <authorList>
            <person name="McCartney M.A."/>
            <person name="Auch B."/>
            <person name="Kono T."/>
            <person name="Mallez S."/>
            <person name="Zhang Y."/>
            <person name="Obille A."/>
            <person name="Becker A."/>
            <person name="Abrahante J.E."/>
            <person name="Garbe J."/>
            <person name="Badalamenti J.P."/>
            <person name="Herman A."/>
            <person name="Mangelson H."/>
            <person name="Liachko I."/>
            <person name="Sullivan S."/>
            <person name="Sone E.D."/>
            <person name="Koren S."/>
            <person name="Silverstein K.A.T."/>
            <person name="Beckman K.B."/>
            <person name="Gohl D.M."/>
        </authorList>
    </citation>
    <scope>NUCLEOTIDE SEQUENCE</scope>
    <source>
        <strain evidence="16">Duluth1</strain>
        <tissue evidence="16">Whole animal</tissue>
    </source>
</reference>
<keyword evidence="6" id="KW-0851">Voltage-gated channel</keyword>
<dbReference type="PANTHER" id="PTHR11537">
    <property type="entry name" value="VOLTAGE-GATED POTASSIUM CHANNEL"/>
    <property type="match status" value="1"/>
</dbReference>
<evidence type="ECO:0000256" key="4">
    <source>
        <dbReference type="ARBA" id="ARBA00022692"/>
    </source>
</evidence>
<keyword evidence="11" id="KW-0407">Ion channel</keyword>
<comment type="subcellular location">
    <subcellularLocation>
        <location evidence="1">Membrane</location>
        <topology evidence="1">Multi-pass membrane protein</topology>
    </subcellularLocation>
</comment>
<dbReference type="Pfam" id="PF02214">
    <property type="entry name" value="BTB_2"/>
    <property type="match status" value="1"/>
</dbReference>
<dbReference type="FunFam" id="1.10.287.70:FF:000002">
    <property type="entry name" value="Potassium voltage-gated channel subfamily a member"/>
    <property type="match status" value="1"/>
</dbReference>
<dbReference type="GO" id="GO:0008076">
    <property type="term" value="C:voltage-gated potassium channel complex"/>
    <property type="evidence" value="ECO:0007669"/>
    <property type="project" value="InterPro"/>
</dbReference>
<dbReference type="PRINTS" id="PR01498">
    <property type="entry name" value="SHAWCHANNEL"/>
</dbReference>
<dbReference type="InterPro" id="IPR028325">
    <property type="entry name" value="VG_K_chnl"/>
</dbReference>
<keyword evidence="7" id="KW-0630">Potassium</keyword>
<dbReference type="SMART" id="SM00225">
    <property type="entry name" value="BTB"/>
    <property type="match status" value="1"/>
</dbReference>
<organism evidence="16 17">
    <name type="scientific">Dreissena polymorpha</name>
    <name type="common">Zebra mussel</name>
    <name type="synonym">Mytilus polymorpha</name>
    <dbReference type="NCBI Taxonomy" id="45954"/>
    <lineage>
        <taxon>Eukaryota</taxon>
        <taxon>Metazoa</taxon>
        <taxon>Spiralia</taxon>
        <taxon>Lophotrochozoa</taxon>
        <taxon>Mollusca</taxon>
        <taxon>Bivalvia</taxon>
        <taxon>Autobranchia</taxon>
        <taxon>Heteroconchia</taxon>
        <taxon>Euheterodonta</taxon>
        <taxon>Imparidentia</taxon>
        <taxon>Neoheterodontei</taxon>
        <taxon>Myida</taxon>
        <taxon>Dreissenoidea</taxon>
        <taxon>Dreissenidae</taxon>
        <taxon>Dreissena</taxon>
    </lineage>
</organism>
<evidence type="ECO:0000256" key="13">
    <source>
        <dbReference type="SAM" id="MobiDB-lite"/>
    </source>
</evidence>
<keyword evidence="9" id="KW-0406">Ion transport</keyword>
<keyword evidence="2" id="KW-0813">Transport</keyword>
<evidence type="ECO:0000256" key="6">
    <source>
        <dbReference type="ARBA" id="ARBA00022882"/>
    </source>
</evidence>
<dbReference type="GO" id="GO:0032590">
    <property type="term" value="C:dendrite membrane"/>
    <property type="evidence" value="ECO:0007669"/>
    <property type="project" value="TreeGrafter"/>
</dbReference>
<dbReference type="EMBL" id="JAIWYP010000011">
    <property type="protein sequence ID" value="KAH3739984.1"/>
    <property type="molecule type" value="Genomic_DNA"/>
</dbReference>
<evidence type="ECO:0000256" key="9">
    <source>
        <dbReference type="ARBA" id="ARBA00023065"/>
    </source>
</evidence>
<evidence type="ECO:0000256" key="11">
    <source>
        <dbReference type="ARBA" id="ARBA00023303"/>
    </source>
</evidence>
<dbReference type="InterPro" id="IPR000210">
    <property type="entry name" value="BTB/POZ_dom"/>
</dbReference>
<comment type="similarity">
    <text evidence="12">Belongs to the potassium channel family. C (Shaw) (TC 1.A.1.2) subfamily. Shaw sub-subfamily.</text>
</comment>
<dbReference type="SUPFAM" id="SSF54695">
    <property type="entry name" value="POZ domain"/>
    <property type="match status" value="1"/>
</dbReference>
<keyword evidence="8 14" id="KW-1133">Transmembrane helix</keyword>
<dbReference type="GO" id="GO:0005251">
    <property type="term" value="F:delayed rectifier potassium channel activity"/>
    <property type="evidence" value="ECO:0007669"/>
    <property type="project" value="TreeGrafter"/>
</dbReference>
<evidence type="ECO:0000256" key="2">
    <source>
        <dbReference type="ARBA" id="ARBA00022448"/>
    </source>
</evidence>
<dbReference type="FunFam" id="1.20.120.350:FF:000047">
    <property type="entry name" value="Uncharacterized protein, isoform C"/>
    <property type="match status" value="1"/>
</dbReference>
<dbReference type="PANTHER" id="PTHR11537:SF252">
    <property type="entry name" value="POTASSIUM VOLTAGE-GATED CHANNEL PROTEIN SHAW"/>
    <property type="match status" value="1"/>
</dbReference>
<feature type="region of interest" description="Disordered" evidence="13">
    <location>
        <begin position="558"/>
        <end position="582"/>
    </location>
</feature>
<evidence type="ECO:0000256" key="3">
    <source>
        <dbReference type="ARBA" id="ARBA00022538"/>
    </source>
</evidence>
<evidence type="ECO:0000256" key="10">
    <source>
        <dbReference type="ARBA" id="ARBA00023136"/>
    </source>
</evidence>
<keyword evidence="4 14" id="KW-0812">Transmembrane</keyword>
<dbReference type="FunFam" id="3.30.710.10:FF:000020">
    <property type="entry name" value="Potassium voltage-gated channel protein Shaw"/>
    <property type="match status" value="1"/>
</dbReference>
<evidence type="ECO:0000313" key="16">
    <source>
        <dbReference type="EMBL" id="KAH3739984.1"/>
    </source>
</evidence>
<dbReference type="Gene3D" id="3.30.710.10">
    <property type="entry name" value="Potassium Channel Kv1.1, Chain A"/>
    <property type="match status" value="1"/>
</dbReference>
<dbReference type="Proteomes" id="UP000828390">
    <property type="component" value="Unassembled WGS sequence"/>
</dbReference>
<dbReference type="CDD" id="cd18416">
    <property type="entry name" value="BTB_Shaw-like"/>
    <property type="match status" value="1"/>
</dbReference>
<evidence type="ECO:0000313" key="17">
    <source>
        <dbReference type="Proteomes" id="UP000828390"/>
    </source>
</evidence>
<evidence type="ECO:0000256" key="8">
    <source>
        <dbReference type="ARBA" id="ARBA00022989"/>
    </source>
</evidence>
<dbReference type="GO" id="GO:0001508">
    <property type="term" value="P:action potential"/>
    <property type="evidence" value="ECO:0007669"/>
    <property type="project" value="TreeGrafter"/>
</dbReference>